<gene>
    <name evidence="2" type="ORF">QIS74_01783</name>
</gene>
<feature type="chain" id="PRO_5043877751" evidence="1">
    <location>
        <begin position="21"/>
        <end position="130"/>
    </location>
</feature>
<sequence>MRLSRPIGLAVALATAGAQACLEINGWFLSGIYSGQNKKPFRAVDNGGQAVCETDNCNYLNRCDLNCRGNVNNAYVVNMEKLYWNTNHGNFVVDLNPKVTNSCERWCGIAGGTTCCGFALEYNINTRAFC</sequence>
<protein>
    <submittedName>
        <fullName evidence="2">Uncharacterized protein</fullName>
    </submittedName>
</protein>
<dbReference type="EMBL" id="JASAOK010000002">
    <property type="protein sequence ID" value="KAK6225736.1"/>
    <property type="molecule type" value="Genomic_DNA"/>
</dbReference>
<dbReference type="AlphaFoldDB" id="A0AAV9TQ94"/>
<proteinExistence type="predicted"/>
<organism evidence="2 3">
    <name type="scientific">Colletotrichum tabaci</name>
    <dbReference type="NCBI Taxonomy" id="1209068"/>
    <lineage>
        <taxon>Eukaryota</taxon>
        <taxon>Fungi</taxon>
        <taxon>Dikarya</taxon>
        <taxon>Ascomycota</taxon>
        <taxon>Pezizomycotina</taxon>
        <taxon>Sordariomycetes</taxon>
        <taxon>Hypocreomycetidae</taxon>
        <taxon>Glomerellales</taxon>
        <taxon>Glomerellaceae</taxon>
        <taxon>Colletotrichum</taxon>
        <taxon>Colletotrichum destructivum species complex</taxon>
    </lineage>
</organism>
<name>A0AAV9TQ94_9PEZI</name>
<evidence type="ECO:0000256" key="1">
    <source>
        <dbReference type="SAM" id="SignalP"/>
    </source>
</evidence>
<comment type="caution">
    <text evidence="2">The sequence shown here is derived from an EMBL/GenBank/DDBJ whole genome shotgun (WGS) entry which is preliminary data.</text>
</comment>
<reference evidence="2 3" key="1">
    <citation type="submission" date="2023-04" db="EMBL/GenBank/DDBJ databases">
        <title>Colletotrichum tabacum stain YC1 causing leaf anthracnose on Nicotiana tabacum(L.) cv.</title>
        <authorList>
            <person name="Ji Z."/>
            <person name="Wang M."/>
            <person name="Zhang J."/>
            <person name="Wang N."/>
            <person name="Zhou Z."/>
        </authorList>
    </citation>
    <scope>NUCLEOTIDE SEQUENCE [LARGE SCALE GENOMIC DNA]</scope>
    <source>
        <strain evidence="2 3">YC1</strain>
    </source>
</reference>
<dbReference type="PROSITE" id="PS51257">
    <property type="entry name" value="PROKAR_LIPOPROTEIN"/>
    <property type="match status" value="1"/>
</dbReference>
<evidence type="ECO:0000313" key="3">
    <source>
        <dbReference type="Proteomes" id="UP001327957"/>
    </source>
</evidence>
<feature type="signal peptide" evidence="1">
    <location>
        <begin position="1"/>
        <end position="20"/>
    </location>
</feature>
<keyword evidence="1" id="KW-0732">Signal</keyword>
<accession>A0AAV9TQ94</accession>
<keyword evidence="3" id="KW-1185">Reference proteome</keyword>
<evidence type="ECO:0000313" key="2">
    <source>
        <dbReference type="EMBL" id="KAK6225736.1"/>
    </source>
</evidence>
<dbReference type="Proteomes" id="UP001327957">
    <property type="component" value="Unassembled WGS sequence"/>
</dbReference>